<feature type="region of interest" description="Disordered" evidence="1">
    <location>
        <begin position="222"/>
        <end position="241"/>
    </location>
</feature>
<keyword evidence="4" id="KW-1185">Reference proteome</keyword>
<protein>
    <submittedName>
        <fullName evidence="3">HET-domain-containing protein</fullName>
    </submittedName>
</protein>
<dbReference type="PANTHER" id="PTHR33112:SF16">
    <property type="entry name" value="HETEROKARYON INCOMPATIBILITY DOMAIN-CONTAINING PROTEIN"/>
    <property type="match status" value="1"/>
</dbReference>
<evidence type="ECO:0000313" key="4">
    <source>
        <dbReference type="Proteomes" id="UP000799640"/>
    </source>
</evidence>
<accession>A0A6G1HIP2</accession>
<dbReference type="OrthoDB" id="5125733at2759"/>
<proteinExistence type="predicted"/>
<name>A0A6G1HIP2_9PEZI</name>
<reference evidence="3" key="1">
    <citation type="journal article" date="2020" name="Stud. Mycol.">
        <title>101 Dothideomycetes genomes: a test case for predicting lifestyles and emergence of pathogens.</title>
        <authorList>
            <person name="Haridas S."/>
            <person name="Albert R."/>
            <person name="Binder M."/>
            <person name="Bloem J."/>
            <person name="Labutti K."/>
            <person name="Salamov A."/>
            <person name="Andreopoulos B."/>
            <person name="Baker S."/>
            <person name="Barry K."/>
            <person name="Bills G."/>
            <person name="Bluhm B."/>
            <person name="Cannon C."/>
            <person name="Castanera R."/>
            <person name="Culley D."/>
            <person name="Daum C."/>
            <person name="Ezra D."/>
            <person name="Gonzalez J."/>
            <person name="Henrissat B."/>
            <person name="Kuo A."/>
            <person name="Liang C."/>
            <person name="Lipzen A."/>
            <person name="Lutzoni F."/>
            <person name="Magnuson J."/>
            <person name="Mondo S."/>
            <person name="Nolan M."/>
            <person name="Ohm R."/>
            <person name="Pangilinan J."/>
            <person name="Park H.-J."/>
            <person name="Ramirez L."/>
            <person name="Alfaro M."/>
            <person name="Sun H."/>
            <person name="Tritt A."/>
            <person name="Yoshinaga Y."/>
            <person name="Zwiers L.-H."/>
            <person name="Turgeon B."/>
            <person name="Goodwin S."/>
            <person name="Spatafora J."/>
            <person name="Crous P."/>
            <person name="Grigoriev I."/>
        </authorList>
    </citation>
    <scope>NUCLEOTIDE SEQUENCE</scope>
    <source>
        <strain evidence="3">CBS 262.69</strain>
    </source>
</reference>
<dbReference type="Pfam" id="PF06985">
    <property type="entry name" value="HET"/>
    <property type="match status" value="1"/>
</dbReference>
<evidence type="ECO:0000313" key="3">
    <source>
        <dbReference type="EMBL" id="KAF2395771.1"/>
    </source>
</evidence>
<dbReference type="EMBL" id="ML996711">
    <property type="protein sequence ID" value="KAF2395771.1"/>
    <property type="molecule type" value="Genomic_DNA"/>
</dbReference>
<dbReference type="AlphaFoldDB" id="A0A6G1HIP2"/>
<dbReference type="Proteomes" id="UP000799640">
    <property type="component" value="Unassembled WGS sequence"/>
</dbReference>
<evidence type="ECO:0000259" key="2">
    <source>
        <dbReference type="Pfam" id="PF06985"/>
    </source>
</evidence>
<organism evidence="3 4">
    <name type="scientific">Trichodelitschia bisporula</name>
    <dbReference type="NCBI Taxonomy" id="703511"/>
    <lineage>
        <taxon>Eukaryota</taxon>
        <taxon>Fungi</taxon>
        <taxon>Dikarya</taxon>
        <taxon>Ascomycota</taxon>
        <taxon>Pezizomycotina</taxon>
        <taxon>Dothideomycetes</taxon>
        <taxon>Dothideomycetes incertae sedis</taxon>
        <taxon>Phaeotrichales</taxon>
        <taxon>Phaeotrichaceae</taxon>
        <taxon>Trichodelitschia</taxon>
    </lineage>
</organism>
<feature type="domain" description="Heterokaryon incompatibility" evidence="2">
    <location>
        <begin position="105"/>
        <end position="270"/>
    </location>
</feature>
<evidence type="ECO:0000256" key="1">
    <source>
        <dbReference type="SAM" id="MobiDB-lite"/>
    </source>
</evidence>
<dbReference type="PANTHER" id="PTHR33112">
    <property type="entry name" value="DOMAIN PROTEIN, PUTATIVE-RELATED"/>
    <property type="match status" value="1"/>
</dbReference>
<sequence>MYNLRVSWNIGSHSSSVFVIRAKKWSDAAKYVLSRPMNPNPASARTFNQAEEWLNRCDEAHEGCARDPKWLSPSRLLNVATLTIGEPVRLTETVARYNIPHDYKYAALSYCWGNQGAPWSTVKANIDEYKKGIPLETLPQTIHHAIYVTLSLGLSYLWIDCLCIVQDSIPDKTREIGQMPRVYKGAYVTIAAAVAANPHEGFLHPHTEPELLTDQQIKLPFRGPRKRSRFPGSRDRDRTSSVIITPVKPGHSAHAPHADPIHARAWTFQEFLLSRRTIVYSASQVRFVCRQGQLVDGGRRTAAIATPTPLGAANDKDDPIKWRWDDIVEQYSTRQLGNPEDKLTALAGVAEEFSAYVPDSGAYLAGMWEKNLRPNLLWIPDEKAVRPVCKYRAPSWSWASLDGAVTRFSYEYPDHDHYEAGAVILSATCTPLYEGIPFGPVSSGSLKVRARWQKAYFAFSQQPFHFYRSHSCGTLIKVRFDPSFSDEGYPEKVTCMVIGSTSLHGGRHYFGLVLEYLGASYRRLGVWDFILPDGVPDEETLYPLEEREQWIHRCWQLEMEII</sequence>
<dbReference type="InterPro" id="IPR010730">
    <property type="entry name" value="HET"/>
</dbReference>
<gene>
    <name evidence="3" type="ORF">EJ06DRAFT_560464</name>
</gene>